<protein>
    <recommendedName>
        <fullName evidence="1">DUF4378 domain-containing protein</fullName>
    </recommendedName>
</protein>
<dbReference type="InterPro" id="IPR025486">
    <property type="entry name" value="DUF4378"/>
</dbReference>
<dbReference type="InterPro" id="IPR044257">
    <property type="entry name" value="TRM32-like"/>
</dbReference>
<proteinExistence type="predicted"/>
<dbReference type="AlphaFoldDB" id="A0A022RDA5"/>
<reference evidence="2 3" key="1">
    <citation type="journal article" date="2013" name="Proc. Natl. Acad. Sci. U.S.A.">
        <title>Fine-scale variation in meiotic recombination in Mimulus inferred from population shotgun sequencing.</title>
        <authorList>
            <person name="Hellsten U."/>
            <person name="Wright K.M."/>
            <person name="Jenkins J."/>
            <person name="Shu S."/>
            <person name="Yuan Y."/>
            <person name="Wessler S.R."/>
            <person name="Schmutz J."/>
            <person name="Willis J.H."/>
            <person name="Rokhsar D.S."/>
        </authorList>
    </citation>
    <scope>NUCLEOTIDE SEQUENCE [LARGE SCALE GENOMIC DNA]</scope>
    <source>
        <strain evidence="3">cv. DUN x IM62</strain>
    </source>
</reference>
<dbReference type="STRING" id="4155.A0A022RDA5"/>
<dbReference type="PANTHER" id="PTHR47071:SF9">
    <property type="entry name" value="TRM32-LIKE PROTEIN (DUF3741)"/>
    <property type="match status" value="1"/>
</dbReference>
<dbReference type="Pfam" id="PF14309">
    <property type="entry name" value="DUF4378"/>
    <property type="match status" value="1"/>
</dbReference>
<sequence>MQNMTFFTWMLWNKADFNYVKEILELSGFSRDEILGKWYSAEHPVDPMVYDEVEGYEEGGGMNFDHLLLFDLINEVFLDIYERSFCYWPRPLTSRSCMHRMAKGYRVLEEVWGEIRRLMSLRAEIDQAIDDAVSRDLMDGRDGWMNLQLDGECVGLELEDLIFDDLIEEVIWS</sequence>
<evidence type="ECO:0000313" key="3">
    <source>
        <dbReference type="Proteomes" id="UP000030748"/>
    </source>
</evidence>
<dbReference type="EMBL" id="KI630583">
    <property type="protein sequence ID" value="EYU36880.1"/>
    <property type="molecule type" value="Genomic_DNA"/>
</dbReference>
<evidence type="ECO:0000259" key="1">
    <source>
        <dbReference type="Pfam" id="PF14309"/>
    </source>
</evidence>
<dbReference type="Proteomes" id="UP000030748">
    <property type="component" value="Unassembled WGS sequence"/>
</dbReference>
<evidence type="ECO:0000313" key="2">
    <source>
        <dbReference type="EMBL" id="EYU36880.1"/>
    </source>
</evidence>
<dbReference type="eggNOG" id="ENOG502QQYR">
    <property type="taxonomic scope" value="Eukaryota"/>
</dbReference>
<name>A0A022RDA5_ERYGU</name>
<organism evidence="2 3">
    <name type="scientific">Erythranthe guttata</name>
    <name type="common">Yellow monkey flower</name>
    <name type="synonym">Mimulus guttatus</name>
    <dbReference type="NCBI Taxonomy" id="4155"/>
    <lineage>
        <taxon>Eukaryota</taxon>
        <taxon>Viridiplantae</taxon>
        <taxon>Streptophyta</taxon>
        <taxon>Embryophyta</taxon>
        <taxon>Tracheophyta</taxon>
        <taxon>Spermatophyta</taxon>
        <taxon>Magnoliopsida</taxon>
        <taxon>eudicotyledons</taxon>
        <taxon>Gunneridae</taxon>
        <taxon>Pentapetalae</taxon>
        <taxon>asterids</taxon>
        <taxon>lamiids</taxon>
        <taxon>Lamiales</taxon>
        <taxon>Phrymaceae</taxon>
        <taxon>Erythranthe</taxon>
    </lineage>
</organism>
<dbReference type="PANTHER" id="PTHR47071">
    <property type="entry name" value="PROTEIN TRM32"/>
    <property type="match status" value="1"/>
</dbReference>
<accession>A0A022RDA5</accession>
<gene>
    <name evidence="2" type="ORF">MIMGU_mgv1a014937mg</name>
</gene>
<keyword evidence="3" id="KW-1185">Reference proteome</keyword>
<feature type="domain" description="DUF4378" evidence="1">
    <location>
        <begin position="16"/>
        <end position="169"/>
    </location>
</feature>